<comment type="caution">
    <text evidence="2">The sequence shown here is derived from an EMBL/GenBank/DDBJ whole genome shotgun (WGS) entry which is preliminary data.</text>
</comment>
<proteinExistence type="predicted"/>
<gene>
    <name evidence="2" type="ORF">E4U56_006956</name>
</gene>
<dbReference type="AlphaFoldDB" id="A0A9P7MUN0"/>
<accession>A0A9P7MUN0</accession>
<reference evidence="2" key="1">
    <citation type="journal article" date="2020" name="bioRxiv">
        <title>Whole genome comparisons of ergot fungi reveals the divergence and evolution of species within the genus Claviceps are the result of varying mechanisms driving genome evolution and host range expansion.</title>
        <authorList>
            <person name="Wyka S.A."/>
            <person name="Mondo S.J."/>
            <person name="Liu M."/>
            <person name="Dettman J."/>
            <person name="Nalam V."/>
            <person name="Broders K.D."/>
        </authorList>
    </citation>
    <scope>NUCLEOTIDE SEQUENCE</scope>
    <source>
        <strain evidence="2">CCC 1102</strain>
    </source>
</reference>
<dbReference type="Gene3D" id="3.40.220.10">
    <property type="entry name" value="Leucine Aminopeptidase, subunit E, domain 1"/>
    <property type="match status" value="1"/>
</dbReference>
<evidence type="ECO:0008006" key="4">
    <source>
        <dbReference type="Google" id="ProtNLM"/>
    </source>
</evidence>
<dbReference type="PANTHER" id="PTHR35596:SF2">
    <property type="entry name" value="MICROBIAL-TYPE PARG CATALYTIC DOMAIN-CONTAINING PROTEIN"/>
    <property type="match status" value="1"/>
</dbReference>
<name>A0A9P7MUN0_9HYPO</name>
<organism evidence="2 3">
    <name type="scientific">Claviceps arundinis</name>
    <dbReference type="NCBI Taxonomy" id="1623583"/>
    <lineage>
        <taxon>Eukaryota</taxon>
        <taxon>Fungi</taxon>
        <taxon>Dikarya</taxon>
        <taxon>Ascomycota</taxon>
        <taxon>Pezizomycotina</taxon>
        <taxon>Sordariomycetes</taxon>
        <taxon>Hypocreomycetidae</taxon>
        <taxon>Hypocreales</taxon>
        <taxon>Clavicipitaceae</taxon>
        <taxon>Claviceps</taxon>
    </lineage>
</organism>
<feature type="compositionally biased region" description="Polar residues" evidence="1">
    <location>
        <begin position="279"/>
        <end position="291"/>
    </location>
</feature>
<sequence>MTFEDENNTDRNSASSVDAPFSILYQDTVTGFRIDRRTQSTRPPLFRVVAGDPVTIALAYAASDSEANEAIGSGRIRIPFICPAHDRRPGGNWRGELSGYEGRLCRRSNLSIMLSTPPPNMRNTSHYPIPPTGGILSDSVVVHRGPYDEYDTVGEWPDLPVVSVTPGRLPRVKENGNMYLSKMEKTRMTEKIAGALRICLYHDYDRVVVGDFGLGNGCRNPPEELAEIWRDLLLFHPDLRGQFVYVVFAFEDPSQSTTQCIWEEEARKRQRGAEGLTCGSATQGTPSTSNRPPAERLPGPSSTPTDMAIFQSVFDPNEIERVLQRRPHVIEYVA</sequence>
<evidence type="ECO:0000256" key="1">
    <source>
        <dbReference type="SAM" id="MobiDB-lite"/>
    </source>
</evidence>
<evidence type="ECO:0000313" key="3">
    <source>
        <dbReference type="Proteomes" id="UP000784919"/>
    </source>
</evidence>
<evidence type="ECO:0000313" key="2">
    <source>
        <dbReference type="EMBL" id="KAG5971317.1"/>
    </source>
</evidence>
<dbReference type="Proteomes" id="UP000784919">
    <property type="component" value="Unassembled WGS sequence"/>
</dbReference>
<dbReference type="EMBL" id="SRPS01000060">
    <property type="protein sequence ID" value="KAG5971317.1"/>
    <property type="molecule type" value="Genomic_DNA"/>
</dbReference>
<dbReference type="InterPro" id="IPR043472">
    <property type="entry name" value="Macro_dom-like"/>
</dbReference>
<feature type="region of interest" description="Disordered" evidence="1">
    <location>
        <begin position="272"/>
        <end position="307"/>
    </location>
</feature>
<dbReference type="PANTHER" id="PTHR35596">
    <property type="entry name" value="DUF2263 DOMAIN-CONTAINING PROTEIN"/>
    <property type="match status" value="1"/>
</dbReference>
<dbReference type="OrthoDB" id="2440523at2759"/>
<protein>
    <recommendedName>
        <fullName evidence="4">Microbial-type PARG catalytic domain-containing protein</fullName>
    </recommendedName>
</protein>